<evidence type="ECO:0000313" key="1">
    <source>
        <dbReference type="EMBL" id="ERK44597.1"/>
    </source>
</evidence>
<dbReference type="EMBL" id="AWVK01000029">
    <property type="protein sequence ID" value="ERK44597.1"/>
    <property type="molecule type" value="Genomic_DNA"/>
</dbReference>
<dbReference type="GeneID" id="56993358"/>
<dbReference type="RefSeq" id="WP_021742285.1">
    <property type="nucleotide sequence ID" value="NZ_AZCP01000001.1"/>
</dbReference>
<proteinExistence type="predicted"/>
<dbReference type="AlphaFoldDB" id="U2R1P5"/>
<name>U2R1P5_LEVBR</name>
<comment type="caution">
    <text evidence="1">The sequence shown here is derived from an EMBL/GenBank/DDBJ whole genome shotgun (WGS) entry which is preliminary data.</text>
</comment>
<protein>
    <submittedName>
        <fullName evidence="1">Uncharacterized protein</fullName>
    </submittedName>
</protein>
<sequence>MFNYSSEVEWIQVADVSGSQVWINLAKVDCISENGDGTTTIYLTTKIVRSTMPFDQVLGILAGKDQ</sequence>
<gene>
    <name evidence="1" type="ORF">HMPREF0495_00806</name>
</gene>
<dbReference type="HOGENOM" id="CLU_2825609_0_0_9"/>
<reference evidence="1 2" key="1">
    <citation type="submission" date="2013-06" db="EMBL/GenBank/DDBJ databases">
        <authorList>
            <person name="Weinstock G."/>
            <person name="Sodergren E."/>
            <person name="Lobos E.A."/>
            <person name="Fulton L."/>
            <person name="Fulton R."/>
            <person name="Courtney L."/>
            <person name="Fronick C."/>
            <person name="O'Laughlin M."/>
            <person name="Godfrey J."/>
            <person name="Wilson R.M."/>
            <person name="Miner T."/>
            <person name="Farmer C."/>
            <person name="Delehaunty K."/>
            <person name="Cordes M."/>
            <person name="Minx P."/>
            <person name="Tomlinson C."/>
            <person name="Chen J."/>
            <person name="Wollam A."/>
            <person name="Pepin K.H."/>
            <person name="Bhonagiri V."/>
            <person name="Zhang X."/>
            <person name="Warren W."/>
            <person name="Mitreva M."/>
            <person name="Mardis E.R."/>
            <person name="Wilson R.K."/>
        </authorList>
    </citation>
    <scope>NUCLEOTIDE SEQUENCE [LARGE SCALE GENOMIC DNA]</scope>
    <source>
        <strain evidence="1 2">ATCC 14869</strain>
    </source>
</reference>
<dbReference type="PATRIC" id="fig|649758.3.peg.726"/>
<evidence type="ECO:0000313" key="2">
    <source>
        <dbReference type="Proteomes" id="UP000016644"/>
    </source>
</evidence>
<organism evidence="1 2">
    <name type="scientific">Levilactobacillus brevis ATCC 14869 = DSM 20054</name>
    <dbReference type="NCBI Taxonomy" id="649758"/>
    <lineage>
        <taxon>Bacteria</taxon>
        <taxon>Bacillati</taxon>
        <taxon>Bacillota</taxon>
        <taxon>Bacilli</taxon>
        <taxon>Lactobacillales</taxon>
        <taxon>Lactobacillaceae</taxon>
        <taxon>Levilactobacillus</taxon>
    </lineage>
</organism>
<dbReference type="Proteomes" id="UP000016644">
    <property type="component" value="Unassembled WGS sequence"/>
</dbReference>
<accession>U2R1P5</accession>